<gene>
    <name evidence="8" type="ORF">D5H75_34740</name>
</gene>
<evidence type="ECO:0000256" key="5">
    <source>
        <dbReference type="ARBA" id="ARBA00023136"/>
    </source>
</evidence>
<feature type="region of interest" description="Disordered" evidence="6">
    <location>
        <begin position="415"/>
        <end position="451"/>
    </location>
</feature>
<dbReference type="GO" id="GO:0022857">
    <property type="term" value="F:transmembrane transporter activity"/>
    <property type="evidence" value="ECO:0007669"/>
    <property type="project" value="InterPro"/>
</dbReference>
<feature type="transmembrane region" description="Helical" evidence="7">
    <location>
        <begin position="21"/>
        <end position="42"/>
    </location>
</feature>
<feature type="transmembrane region" description="Helical" evidence="7">
    <location>
        <begin position="48"/>
        <end position="70"/>
    </location>
</feature>
<dbReference type="Gene3D" id="1.20.1250.20">
    <property type="entry name" value="MFS general substrate transporter like domains"/>
    <property type="match status" value="1"/>
</dbReference>
<keyword evidence="9" id="KW-1185">Reference proteome</keyword>
<name>A0A3A4A4N0_9ACTN</name>
<keyword evidence="3 7" id="KW-0812">Transmembrane</keyword>
<comment type="subcellular location">
    <subcellularLocation>
        <location evidence="1">Cell membrane</location>
        <topology evidence="1">Multi-pass membrane protein</topology>
    </subcellularLocation>
</comment>
<keyword evidence="4 7" id="KW-1133">Transmembrane helix</keyword>
<feature type="compositionally biased region" description="Gly residues" evidence="6">
    <location>
        <begin position="426"/>
        <end position="445"/>
    </location>
</feature>
<keyword evidence="2" id="KW-1003">Cell membrane</keyword>
<dbReference type="EMBL" id="QZEY01000021">
    <property type="protein sequence ID" value="RJL22751.1"/>
    <property type="molecule type" value="Genomic_DNA"/>
</dbReference>
<dbReference type="RefSeq" id="WP_119930843.1">
    <property type="nucleotide sequence ID" value="NZ_QZEY01000021.1"/>
</dbReference>
<dbReference type="GO" id="GO:0005886">
    <property type="term" value="C:plasma membrane"/>
    <property type="evidence" value="ECO:0007669"/>
    <property type="project" value="UniProtKB-SubCell"/>
</dbReference>
<dbReference type="Pfam" id="PF07690">
    <property type="entry name" value="MFS_1"/>
    <property type="match status" value="1"/>
</dbReference>
<proteinExistence type="predicted"/>
<evidence type="ECO:0000256" key="6">
    <source>
        <dbReference type="SAM" id="MobiDB-lite"/>
    </source>
</evidence>
<dbReference type="PANTHER" id="PTHR23513">
    <property type="entry name" value="INTEGRAL MEMBRANE EFFLUX PROTEIN-RELATED"/>
    <property type="match status" value="1"/>
</dbReference>
<evidence type="ECO:0000313" key="8">
    <source>
        <dbReference type="EMBL" id="RJL22751.1"/>
    </source>
</evidence>
<evidence type="ECO:0000256" key="4">
    <source>
        <dbReference type="ARBA" id="ARBA00022989"/>
    </source>
</evidence>
<evidence type="ECO:0000256" key="7">
    <source>
        <dbReference type="SAM" id="Phobius"/>
    </source>
</evidence>
<feature type="transmembrane region" description="Helical" evidence="7">
    <location>
        <begin position="108"/>
        <end position="128"/>
    </location>
</feature>
<protein>
    <submittedName>
        <fullName evidence="8">MFS transporter</fullName>
    </submittedName>
</protein>
<feature type="transmembrane region" description="Helical" evidence="7">
    <location>
        <begin position="389"/>
        <end position="409"/>
    </location>
</feature>
<organism evidence="8 9">
    <name type="scientific">Bailinhaonella thermotolerans</name>
    <dbReference type="NCBI Taxonomy" id="1070861"/>
    <lineage>
        <taxon>Bacteria</taxon>
        <taxon>Bacillati</taxon>
        <taxon>Actinomycetota</taxon>
        <taxon>Actinomycetes</taxon>
        <taxon>Streptosporangiales</taxon>
        <taxon>Streptosporangiaceae</taxon>
        <taxon>Bailinhaonella</taxon>
    </lineage>
</organism>
<dbReference type="PANTHER" id="PTHR23513:SF6">
    <property type="entry name" value="MAJOR FACILITATOR SUPERFAMILY ASSOCIATED DOMAIN-CONTAINING PROTEIN"/>
    <property type="match status" value="1"/>
</dbReference>
<dbReference type="InterPro" id="IPR036259">
    <property type="entry name" value="MFS_trans_sf"/>
</dbReference>
<dbReference type="AlphaFoldDB" id="A0A3A4A4N0"/>
<evidence type="ECO:0000256" key="1">
    <source>
        <dbReference type="ARBA" id="ARBA00004651"/>
    </source>
</evidence>
<comment type="caution">
    <text evidence="8">The sequence shown here is derived from an EMBL/GenBank/DDBJ whole genome shotgun (WGS) entry which is preliminary data.</text>
</comment>
<feature type="transmembrane region" description="Helical" evidence="7">
    <location>
        <begin position="232"/>
        <end position="251"/>
    </location>
</feature>
<dbReference type="InterPro" id="IPR011701">
    <property type="entry name" value="MFS"/>
</dbReference>
<dbReference type="SUPFAM" id="SSF103473">
    <property type="entry name" value="MFS general substrate transporter"/>
    <property type="match status" value="1"/>
</dbReference>
<dbReference type="Proteomes" id="UP000265768">
    <property type="component" value="Unassembled WGS sequence"/>
</dbReference>
<evidence type="ECO:0000256" key="3">
    <source>
        <dbReference type="ARBA" id="ARBA00022692"/>
    </source>
</evidence>
<evidence type="ECO:0000313" key="9">
    <source>
        <dbReference type="Proteomes" id="UP000265768"/>
    </source>
</evidence>
<dbReference type="OrthoDB" id="3542743at2"/>
<feature type="transmembrane region" description="Helical" evidence="7">
    <location>
        <begin position="82"/>
        <end position="102"/>
    </location>
</feature>
<sequence>MRATRSLWGRRDFLLLWSAQSVNLLGTHVSLIAVPLLALSVGATPFQVSLVAAAGHVPYLLAALPAGAVVDRCRRRPIMLTAGLLQGLALSTVPIAGAFGALTFSHLLAAAFTVALLGVFFDTAYGSYLPSLVPRERLADANGKLGASDGFAYVAGQSAAGALVAWIGAAWTVGVDAVSYLLAAGFLGAIRHREPPPAAGRPPGRARERAAGFRAEIAEGLRVVFRHRLLRPLFLADAFVNAGIAASWSIWVVHVVEELRWPAYVVGLSQGLSALGVIAGGFDLGGLGRRFGMPAVLLAAAPFYVLDLLPTLLVGPGVGGQVVVTAGYLVALFGEFTYVGASRTLRQLLCPPRLLGRVTSISRWVAQGPRPFVAVAFGGIATAFGTRTALVLAAVLFAVPFAILVTSPIRLLRDVPGPEPEPGSGPRPGAGPGAAGGPAARGGTGAASEAK</sequence>
<reference evidence="8 9" key="1">
    <citation type="submission" date="2018-09" db="EMBL/GenBank/DDBJ databases">
        <title>YIM 75507 draft genome.</title>
        <authorList>
            <person name="Tang S."/>
            <person name="Feng Y."/>
        </authorList>
    </citation>
    <scope>NUCLEOTIDE SEQUENCE [LARGE SCALE GENOMIC DNA]</scope>
    <source>
        <strain evidence="8 9">YIM 75507</strain>
    </source>
</reference>
<accession>A0A3A4A4N0</accession>
<evidence type="ECO:0000256" key="2">
    <source>
        <dbReference type="ARBA" id="ARBA00022475"/>
    </source>
</evidence>
<dbReference type="CDD" id="cd06173">
    <property type="entry name" value="MFS_MefA_like"/>
    <property type="match status" value="1"/>
</dbReference>
<keyword evidence="5 7" id="KW-0472">Membrane</keyword>
<feature type="transmembrane region" description="Helical" evidence="7">
    <location>
        <begin position="318"/>
        <end position="339"/>
    </location>
</feature>
<feature type="transmembrane region" description="Helical" evidence="7">
    <location>
        <begin position="263"/>
        <end position="284"/>
    </location>
</feature>